<dbReference type="PROSITE" id="PS50297">
    <property type="entry name" value="ANK_REP_REGION"/>
    <property type="match status" value="2"/>
</dbReference>
<evidence type="ECO:0000313" key="4">
    <source>
        <dbReference type="EMBL" id="SUJ10989.1"/>
    </source>
</evidence>
<dbReference type="EMBL" id="UGYW01000002">
    <property type="protein sequence ID" value="SUJ10989.1"/>
    <property type="molecule type" value="Genomic_DNA"/>
</dbReference>
<accession>A0A380C2P4</accession>
<gene>
    <name evidence="4" type="ORF">NCTC11388_02109</name>
</gene>
<dbReference type="PANTHER" id="PTHR24126">
    <property type="entry name" value="ANKYRIN REPEAT, PH AND SEC7 DOMAIN CONTAINING PROTEIN SECG-RELATED"/>
    <property type="match status" value="1"/>
</dbReference>
<feature type="repeat" description="ANK" evidence="3">
    <location>
        <begin position="144"/>
        <end position="179"/>
    </location>
</feature>
<dbReference type="SMART" id="SM00248">
    <property type="entry name" value="ANK"/>
    <property type="match status" value="4"/>
</dbReference>
<dbReference type="Proteomes" id="UP000254893">
    <property type="component" value="Unassembled WGS sequence"/>
</dbReference>
<reference evidence="4 5" key="1">
    <citation type="submission" date="2018-06" db="EMBL/GenBank/DDBJ databases">
        <authorList>
            <consortium name="Pathogen Informatics"/>
            <person name="Doyle S."/>
        </authorList>
    </citation>
    <scope>NUCLEOTIDE SEQUENCE [LARGE SCALE GENOMIC DNA]</scope>
    <source>
        <strain evidence="4 5">NCTC11388</strain>
    </source>
</reference>
<name>A0A380C2P4_SPHSI</name>
<keyword evidence="1" id="KW-0677">Repeat</keyword>
<dbReference type="Pfam" id="PF12796">
    <property type="entry name" value="Ank_2"/>
    <property type="match status" value="1"/>
</dbReference>
<evidence type="ECO:0000256" key="1">
    <source>
        <dbReference type="ARBA" id="ARBA00022737"/>
    </source>
</evidence>
<dbReference type="InterPro" id="IPR036770">
    <property type="entry name" value="Ankyrin_rpt-contain_sf"/>
</dbReference>
<proteinExistence type="predicted"/>
<evidence type="ECO:0000256" key="2">
    <source>
        <dbReference type="ARBA" id="ARBA00023043"/>
    </source>
</evidence>
<dbReference type="SUPFAM" id="SSF48403">
    <property type="entry name" value="Ankyrin repeat"/>
    <property type="match status" value="1"/>
</dbReference>
<keyword evidence="2 3" id="KW-0040">ANK repeat</keyword>
<dbReference type="AlphaFoldDB" id="A0A380C2P4"/>
<dbReference type="InterPro" id="IPR002110">
    <property type="entry name" value="Ankyrin_rpt"/>
</dbReference>
<feature type="repeat" description="ANK" evidence="3">
    <location>
        <begin position="103"/>
        <end position="135"/>
    </location>
</feature>
<organism evidence="4 5">
    <name type="scientific">Sphingobacterium spiritivorum</name>
    <name type="common">Flavobacterium spiritivorum</name>
    <dbReference type="NCBI Taxonomy" id="258"/>
    <lineage>
        <taxon>Bacteria</taxon>
        <taxon>Pseudomonadati</taxon>
        <taxon>Bacteroidota</taxon>
        <taxon>Sphingobacteriia</taxon>
        <taxon>Sphingobacteriales</taxon>
        <taxon>Sphingobacteriaceae</taxon>
        <taxon>Sphingobacterium</taxon>
    </lineage>
</organism>
<feature type="repeat" description="ANK" evidence="3">
    <location>
        <begin position="69"/>
        <end position="101"/>
    </location>
</feature>
<sequence length="287" mass="32755">MIMLLITITGCYNRDRKIDKEKLLGKDYRLFQNTPVWNLAKAVEDENINLINQLVTENKLPVDYQESKFGNTLLMLAIENSDYESVKALLDLGANPNIADNYRGSTPMHDAAMNSDPKYLQLLIAHRGNPNVIENKPITEDDQGRGTPLNKAISYSSGNNLEKVKLLVDAGADINYSNDGNPFYTRLPLAATIIHERFDIALYLLEKGAKYDGIMYRTVQGDSIYILGALRQCIVDLDSKEYRQKLEVISFLRSRGLDYSQEPVPAYILRDIKKKYPDSWEEYVKKY</sequence>
<dbReference type="PANTHER" id="PTHR24126:SF14">
    <property type="entry name" value="ANK_REP_REGION DOMAIN-CONTAINING PROTEIN"/>
    <property type="match status" value="1"/>
</dbReference>
<dbReference type="Pfam" id="PF00023">
    <property type="entry name" value="Ank"/>
    <property type="match status" value="1"/>
</dbReference>
<dbReference type="PROSITE" id="PS50088">
    <property type="entry name" value="ANK_REPEAT"/>
    <property type="match status" value="3"/>
</dbReference>
<evidence type="ECO:0000313" key="5">
    <source>
        <dbReference type="Proteomes" id="UP000254893"/>
    </source>
</evidence>
<protein>
    <submittedName>
        <fullName evidence="4">Ribulose-5-phosphate 4-epimerase and related epimerases and aldolases</fullName>
    </submittedName>
</protein>
<evidence type="ECO:0000256" key="3">
    <source>
        <dbReference type="PROSITE-ProRule" id="PRU00023"/>
    </source>
</evidence>
<dbReference type="Gene3D" id="1.25.40.20">
    <property type="entry name" value="Ankyrin repeat-containing domain"/>
    <property type="match status" value="2"/>
</dbReference>